<reference evidence="3" key="1">
    <citation type="journal article" date="2023" name="Mol. Phylogenet. Evol.">
        <title>Genome-scale phylogeny and comparative genomics of the fungal order Sordariales.</title>
        <authorList>
            <person name="Hensen N."/>
            <person name="Bonometti L."/>
            <person name="Westerberg I."/>
            <person name="Brannstrom I.O."/>
            <person name="Guillou S."/>
            <person name="Cros-Aarteil S."/>
            <person name="Calhoun S."/>
            <person name="Haridas S."/>
            <person name="Kuo A."/>
            <person name="Mondo S."/>
            <person name="Pangilinan J."/>
            <person name="Riley R."/>
            <person name="LaButti K."/>
            <person name="Andreopoulos B."/>
            <person name="Lipzen A."/>
            <person name="Chen C."/>
            <person name="Yan M."/>
            <person name="Daum C."/>
            <person name="Ng V."/>
            <person name="Clum A."/>
            <person name="Steindorff A."/>
            <person name="Ohm R.A."/>
            <person name="Martin F."/>
            <person name="Silar P."/>
            <person name="Natvig D.O."/>
            <person name="Lalanne C."/>
            <person name="Gautier V."/>
            <person name="Ament-Velasquez S.L."/>
            <person name="Kruys A."/>
            <person name="Hutchinson M.I."/>
            <person name="Powell A.J."/>
            <person name="Barry K."/>
            <person name="Miller A.N."/>
            <person name="Grigoriev I.V."/>
            <person name="Debuchy R."/>
            <person name="Gladieux P."/>
            <person name="Hiltunen Thoren M."/>
            <person name="Johannesson H."/>
        </authorList>
    </citation>
    <scope>NUCLEOTIDE SEQUENCE</scope>
    <source>
        <strain evidence="3">CBS 103.79</strain>
    </source>
</reference>
<name>A0AAN6MMW8_9PEZI</name>
<evidence type="ECO:0000313" key="4">
    <source>
        <dbReference type="Proteomes" id="UP001303889"/>
    </source>
</evidence>
<keyword evidence="2" id="KW-0472">Membrane</keyword>
<accession>A0AAN6MMW8</accession>
<gene>
    <name evidence="3" type="ORF">C8A05DRAFT_14469</name>
</gene>
<evidence type="ECO:0000313" key="3">
    <source>
        <dbReference type="EMBL" id="KAK3903579.1"/>
    </source>
</evidence>
<evidence type="ECO:0008006" key="5">
    <source>
        <dbReference type="Google" id="ProtNLM"/>
    </source>
</evidence>
<dbReference type="Proteomes" id="UP001303889">
    <property type="component" value="Unassembled WGS sequence"/>
</dbReference>
<keyword evidence="4" id="KW-1185">Reference proteome</keyword>
<dbReference type="EMBL" id="MU855440">
    <property type="protein sequence ID" value="KAK3903579.1"/>
    <property type="molecule type" value="Genomic_DNA"/>
</dbReference>
<proteinExistence type="predicted"/>
<evidence type="ECO:0000256" key="2">
    <source>
        <dbReference type="SAM" id="Phobius"/>
    </source>
</evidence>
<keyword evidence="2" id="KW-0812">Transmembrane</keyword>
<feature type="region of interest" description="Disordered" evidence="1">
    <location>
        <begin position="549"/>
        <end position="600"/>
    </location>
</feature>
<dbReference type="AlphaFoldDB" id="A0AAN6MMW8"/>
<organism evidence="3 4">
    <name type="scientific">Staphylotrichum tortipilum</name>
    <dbReference type="NCBI Taxonomy" id="2831512"/>
    <lineage>
        <taxon>Eukaryota</taxon>
        <taxon>Fungi</taxon>
        <taxon>Dikarya</taxon>
        <taxon>Ascomycota</taxon>
        <taxon>Pezizomycotina</taxon>
        <taxon>Sordariomycetes</taxon>
        <taxon>Sordariomycetidae</taxon>
        <taxon>Sordariales</taxon>
        <taxon>Chaetomiaceae</taxon>
        <taxon>Staphylotrichum</taxon>
    </lineage>
</organism>
<reference evidence="3" key="2">
    <citation type="submission" date="2023-05" db="EMBL/GenBank/DDBJ databases">
        <authorList>
            <consortium name="Lawrence Berkeley National Laboratory"/>
            <person name="Steindorff A."/>
            <person name="Hensen N."/>
            <person name="Bonometti L."/>
            <person name="Westerberg I."/>
            <person name="Brannstrom I.O."/>
            <person name="Guillou S."/>
            <person name="Cros-Aarteil S."/>
            <person name="Calhoun S."/>
            <person name="Haridas S."/>
            <person name="Kuo A."/>
            <person name="Mondo S."/>
            <person name="Pangilinan J."/>
            <person name="Riley R."/>
            <person name="Labutti K."/>
            <person name="Andreopoulos B."/>
            <person name="Lipzen A."/>
            <person name="Chen C."/>
            <person name="Yanf M."/>
            <person name="Daum C."/>
            <person name="Ng V."/>
            <person name="Clum A."/>
            <person name="Ohm R."/>
            <person name="Martin F."/>
            <person name="Silar P."/>
            <person name="Natvig D."/>
            <person name="Lalanne C."/>
            <person name="Gautier V."/>
            <person name="Ament-Velasquez S.L."/>
            <person name="Kruys A."/>
            <person name="Hutchinson M.I."/>
            <person name="Powell A.J."/>
            <person name="Barry K."/>
            <person name="Miller A.N."/>
            <person name="Grigoriev I.V."/>
            <person name="Debuchy R."/>
            <person name="Gladieux P."/>
            <person name="Thoren M.H."/>
            <person name="Johannesson H."/>
        </authorList>
    </citation>
    <scope>NUCLEOTIDE SEQUENCE</scope>
    <source>
        <strain evidence="3">CBS 103.79</strain>
    </source>
</reference>
<feature type="compositionally biased region" description="Low complexity" evidence="1">
    <location>
        <begin position="569"/>
        <end position="586"/>
    </location>
</feature>
<evidence type="ECO:0000256" key="1">
    <source>
        <dbReference type="SAM" id="MobiDB-lite"/>
    </source>
</evidence>
<comment type="caution">
    <text evidence="3">The sequence shown here is derived from an EMBL/GenBank/DDBJ whole genome shotgun (WGS) entry which is preliminary data.</text>
</comment>
<feature type="transmembrane region" description="Helical" evidence="2">
    <location>
        <begin position="20"/>
        <end position="41"/>
    </location>
</feature>
<sequence>MDNNNSTSADNGGGGGDNGVVNWVALVVSLVALLGTVAQVLQQYIASATGYSNCDETVMGSWHKSKKRKFRGTELRFEVQFETPVIFVCPPSNTKGPIKNKPIYIVDGTKESLENTLTLLPKDEEAQRQSLQESGVHTADNERASWVLLLSQLQSMEKDSHEWQQQHYNGGAARPDPVAGFQTHTLAVALQAKKRSWDTMPAGVIKPYATTAMCHLLEIAAMMGIHWMEFDRSRDRYRAEGNGYMLTGTDVPDLGVMFTFRISGKSRFQDNRVIPVDEVKELCCGFVSTLFRGGDTDMRRLEFPNEDPKDLSFLQLGSMDEIAETMVLIGCNTDTANYFRNPKAKHGHLFPVPFELLGMLGKTLHIRDSAFRMLPNPTPYHWDKNFFNLRRLVREYGKKIGDSDSDLPLIPRIEQLTNDAMVLTKALDLDKNSTTPGYSMPLLNLLHDVLDKCDKSLKATDRDLVRMVVREHFQEVLKLINDKSGVEVEVDNKSITSDKQPAEHFDELTAASPETRQEAFMELYFFKVLSQVRERAVLSYARRRTTQYAPSLRSRAPSVDSTQEPKLASPPLSASATATTPSSRPVSPAPPQLKTGDSNHSVPALQVQAPDRAPQEYRGEDATTTLEEDATAVWCTLVLRMLCWLLLHDFHKRDVQIPKSELLGSRLPVYIA</sequence>
<keyword evidence="2" id="KW-1133">Transmembrane helix</keyword>
<protein>
    <recommendedName>
        <fullName evidence="5">Modin</fullName>
    </recommendedName>
</protein>